<keyword evidence="2" id="KW-0472">Membrane</keyword>
<organism evidence="3 4">
    <name type="scientific">Bimuria novae-zelandiae CBS 107.79</name>
    <dbReference type="NCBI Taxonomy" id="1447943"/>
    <lineage>
        <taxon>Eukaryota</taxon>
        <taxon>Fungi</taxon>
        <taxon>Dikarya</taxon>
        <taxon>Ascomycota</taxon>
        <taxon>Pezizomycotina</taxon>
        <taxon>Dothideomycetes</taxon>
        <taxon>Pleosporomycetidae</taxon>
        <taxon>Pleosporales</taxon>
        <taxon>Massarineae</taxon>
        <taxon>Didymosphaeriaceae</taxon>
        <taxon>Bimuria</taxon>
    </lineage>
</organism>
<feature type="region of interest" description="Disordered" evidence="1">
    <location>
        <begin position="1"/>
        <end position="184"/>
    </location>
</feature>
<evidence type="ECO:0000256" key="2">
    <source>
        <dbReference type="SAM" id="Phobius"/>
    </source>
</evidence>
<feature type="compositionally biased region" description="Acidic residues" evidence="1">
    <location>
        <begin position="168"/>
        <end position="184"/>
    </location>
</feature>
<feature type="transmembrane region" description="Helical" evidence="2">
    <location>
        <begin position="224"/>
        <end position="248"/>
    </location>
</feature>
<keyword evidence="4" id="KW-1185">Reference proteome</keyword>
<evidence type="ECO:0000256" key="1">
    <source>
        <dbReference type="SAM" id="MobiDB-lite"/>
    </source>
</evidence>
<keyword evidence="2" id="KW-0812">Transmembrane</keyword>
<evidence type="ECO:0000313" key="3">
    <source>
        <dbReference type="EMBL" id="KAF1969682.1"/>
    </source>
</evidence>
<feature type="compositionally biased region" description="Polar residues" evidence="1">
    <location>
        <begin position="1"/>
        <end position="10"/>
    </location>
</feature>
<keyword evidence="2" id="KW-1133">Transmembrane helix</keyword>
<feature type="compositionally biased region" description="Polar residues" evidence="1">
    <location>
        <begin position="122"/>
        <end position="133"/>
    </location>
</feature>
<proteinExistence type="predicted"/>
<dbReference type="EMBL" id="ML976707">
    <property type="protein sequence ID" value="KAF1969682.1"/>
    <property type="molecule type" value="Genomic_DNA"/>
</dbReference>
<evidence type="ECO:0000313" key="4">
    <source>
        <dbReference type="Proteomes" id="UP000800036"/>
    </source>
</evidence>
<accession>A0A6A5V0W3</accession>
<feature type="compositionally biased region" description="Polar residues" evidence="1">
    <location>
        <begin position="40"/>
        <end position="55"/>
    </location>
</feature>
<protein>
    <submittedName>
        <fullName evidence="3">Uncharacterized protein</fullName>
    </submittedName>
</protein>
<sequence length="249" mass="27345">MAHLATTNPFASLGTDAGQPSASNKPPKSEKRKARKSGVTLESESAPSDTSSFEMHSTEEEEEEEEEARMARRSLRRPNVPEETEQDVEAGQSGMAMSDQDMPMDVIATTTLDTEAPKESLSEQMPEQPSVKNTDIEQSEKKKRRRKKTKAQRKAAQVARDGASEPDAVTEPDIIVEPDVVTEPDVLAEPDAVLEHEEVPKHDEALDPDADPEPDVQLPWTQAWRIPVAIVGMFVPSLLVWGMVALGLV</sequence>
<gene>
    <name evidence="3" type="ORF">BU23DRAFT_601451</name>
</gene>
<dbReference type="Proteomes" id="UP000800036">
    <property type="component" value="Unassembled WGS sequence"/>
</dbReference>
<feature type="compositionally biased region" description="Basic residues" evidence="1">
    <location>
        <begin position="141"/>
        <end position="153"/>
    </location>
</feature>
<name>A0A6A5V0W3_9PLEO</name>
<dbReference type="AlphaFoldDB" id="A0A6A5V0W3"/>
<reference evidence="3" key="1">
    <citation type="journal article" date="2020" name="Stud. Mycol.">
        <title>101 Dothideomycetes genomes: a test case for predicting lifestyles and emergence of pathogens.</title>
        <authorList>
            <person name="Haridas S."/>
            <person name="Albert R."/>
            <person name="Binder M."/>
            <person name="Bloem J."/>
            <person name="Labutti K."/>
            <person name="Salamov A."/>
            <person name="Andreopoulos B."/>
            <person name="Baker S."/>
            <person name="Barry K."/>
            <person name="Bills G."/>
            <person name="Bluhm B."/>
            <person name="Cannon C."/>
            <person name="Castanera R."/>
            <person name="Culley D."/>
            <person name="Daum C."/>
            <person name="Ezra D."/>
            <person name="Gonzalez J."/>
            <person name="Henrissat B."/>
            <person name="Kuo A."/>
            <person name="Liang C."/>
            <person name="Lipzen A."/>
            <person name="Lutzoni F."/>
            <person name="Magnuson J."/>
            <person name="Mondo S."/>
            <person name="Nolan M."/>
            <person name="Ohm R."/>
            <person name="Pangilinan J."/>
            <person name="Park H.-J."/>
            <person name="Ramirez L."/>
            <person name="Alfaro M."/>
            <person name="Sun H."/>
            <person name="Tritt A."/>
            <person name="Yoshinaga Y."/>
            <person name="Zwiers L.-H."/>
            <person name="Turgeon B."/>
            <person name="Goodwin S."/>
            <person name="Spatafora J."/>
            <person name="Crous P."/>
            <person name="Grigoriev I."/>
        </authorList>
    </citation>
    <scope>NUCLEOTIDE SEQUENCE</scope>
    <source>
        <strain evidence="3">CBS 107.79</strain>
    </source>
</reference>